<dbReference type="AlphaFoldDB" id="A0AAW1SIH0"/>
<keyword evidence="3" id="KW-1185">Reference proteome</keyword>
<dbReference type="EMBL" id="JALJOU010000003">
    <property type="protein sequence ID" value="KAK9845466.1"/>
    <property type="molecule type" value="Genomic_DNA"/>
</dbReference>
<evidence type="ECO:0000256" key="1">
    <source>
        <dbReference type="SAM" id="Coils"/>
    </source>
</evidence>
<sequence length="151" mass="15987">MPKFGMPVNVEVDVLRPMAKTVREAVAGTYLSLPLPVQVGLPYFAVGASSGLIVHRISRRKLLAERTKCRNLEEKVDLLVLENKHLEDRLRELKSKVAAPRGASEMRMAAAVAEATTAAAAAASAAASAASACSVQLHPSNRRQGKASTAA</sequence>
<protein>
    <submittedName>
        <fullName evidence="2">Uncharacterized protein</fullName>
    </submittedName>
</protein>
<feature type="coiled-coil region" evidence="1">
    <location>
        <begin position="69"/>
        <end position="96"/>
    </location>
</feature>
<gene>
    <name evidence="2" type="ORF">WJX81_007240</name>
</gene>
<keyword evidence="1" id="KW-0175">Coiled coil</keyword>
<evidence type="ECO:0000313" key="2">
    <source>
        <dbReference type="EMBL" id="KAK9845466.1"/>
    </source>
</evidence>
<name>A0AAW1SIH0_9CHLO</name>
<accession>A0AAW1SIH0</accession>
<comment type="caution">
    <text evidence="2">The sequence shown here is derived from an EMBL/GenBank/DDBJ whole genome shotgun (WGS) entry which is preliminary data.</text>
</comment>
<evidence type="ECO:0000313" key="3">
    <source>
        <dbReference type="Proteomes" id="UP001445335"/>
    </source>
</evidence>
<organism evidence="2 3">
    <name type="scientific">Elliptochloris bilobata</name>
    <dbReference type="NCBI Taxonomy" id="381761"/>
    <lineage>
        <taxon>Eukaryota</taxon>
        <taxon>Viridiplantae</taxon>
        <taxon>Chlorophyta</taxon>
        <taxon>core chlorophytes</taxon>
        <taxon>Trebouxiophyceae</taxon>
        <taxon>Trebouxiophyceae incertae sedis</taxon>
        <taxon>Elliptochloris clade</taxon>
        <taxon>Elliptochloris</taxon>
    </lineage>
</organism>
<reference evidence="2 3" key="1">
    <citation type="journal article" date="2024" name="Nat. Commun.">
        <title>Phylogenomics reveals the evolutionary origins of lichenization in chlorophyte algae.</title>
        <authorList>
            <person name="Puginier C."/>
            <person name="Libourel C."/>
            <person name="Otte J."/>
            <person name="Skaloud P."/>
            <person name="Haon M."/>
            <person name="Grisel S."/>
            <person name="Petersen M."/>
            <person name="Berrin J.G."/>
            <person name="Delaux P.M."/>
            <person name="Dal Grande F."/>
            <person name="Keller J."/>
        </authorList>
    </citation>
    <scope>NUCLEOTIDE SEQUENCE [LARGE SCALE GENOMIC DNA]</scope>
    <source>
        <strain evidence="2 3">SAG 245.80</strain>
    </source>
</reference>
<dbReference type="Proteomes" id="UP001445335">
    <property type="component" value="Unassembled WGS sequence"/>
</dbReference>
<proteinExistence type="predicted"/>